<keyword evidence="4 8" id="KW-0812">Transmembrane</keyword>
<dbReference type="Pfam" id="PF02386">
    <property type="entry name" value="TrkH"/>
    <property type="match status" value="2"/>
</dbReference>
<dbReference type="PANTHER" id="PTHR31064:SF38">
    <property type="entry name" value="CATION TRANSPORTER HKT1_4-RELATED"/>
    <property type="match status" value="1"/>
</dbReference>
<feature type="transmembrane region" description="Helical" evidence="8">
    <location>
        <begin position="325"/>
        <end position="352"/>
    </location>
</feature>
<evidence type="ECO:0000313" key="9">
    <source>
        <dbReference type="EMBL" id="KAK2967690.1"/>
    </source>
</evidence>
<dbReference type="EMBL" id="JAVXUO010002999">
    <property type="protein sequence ID" value="KAK2967690.1"/>
    <property type="molecule type" value="Genomic_DNA"/>
</dbReference>
<dbReference type="PANTHER" id="PTHR31064">
    <property type="entry name" value="POTASSIUM TRANSPORT PROTEIN DDB_G0292412-RELATED"/>
    <property type="match status" value="1"/>
</dbReference>
<evidence type="ECO:0000256" key="2">
    <source>
        <dbReference type="ARBA" id="ARBA00010864"/>
    </source>
</evidence>
<protein>
    <recommendedName>
        <fullName evidence="11">Sodium transporter HKT1</fullName>
    </recommendedName>
</protein>
<keyword evidence="10" id="KW-1185">Reference proteome</keyword>
<dbReference type="InterPro" id="IPR003445">
    <property type="entry name" value="Cat_transpt"/>
</dbReference>
<feature type="transmembrane region" description="Helical" evidence="8">
    <location>
        <begin position="242"/>
        <end position="265"/>
    </location>
</feature>
<dbReference type="Proteomes" id="UP001187471">
    <property type="component" value="Unassembled WGS sequence"/>
</dbReference>
<feature type="transmembrane region" description="Helical" evidence="8">
    <location>
        <begin position="388"/>
        <end position="408"/>
    </location>
</feature>
<evidence type="ECO:0000256" key="1">
    <source>
        <dbReference type="ARBA" id="ARBA00004141"/>
    </source>
</evidence>
<evidence type="ECO:0000256" key="8">
    <source>
        <dbReference type="SAM" id="Phobius"/>
    </source>
</evidence>
<feature type="transmembrane region" description="Helical" evidence="8">
    <location>
        <begin position="47"/>
        <end position="68"/>
    </location>
</feature>
<feature type="transmembrane region" description="Helical" evidence="8">
    <location>
        <begin position="277"/>
        <end position="305"/>
    </location>
</feature>
<accession>A0AA88QYV6</accession>
<comment type="caution">
    <text evidence="9">The sequence shown here is derived from an EMBL/GenBank/DDBJ whole genome shotgun (WGS) entry which is preliminary data.</text>
</comment>
<evidence type="ECO:0000256" key="4">
    <source>
        <dbReference type="ARBA" id="ARBA00022692"/>
    </source>
</evidence>
<evidence type="ECO:0000256" key="6">
    <source>
        <dbReference type="ARBA" id="ARBA00023065"/>
    </source>
</evidence>
<dbReference type="InterPro" id="IPR051143">
    <property type="entry name" value="TrkH_K-transport"/>
</dbReference>
<dbReference type="AlphaFoldDB" id="A0AA88QYV6"/>
<keyword evidence="5 8" id="KW-1133">Transmembrane helix</keyword>
<gene>
    <name evidence="9" type="ORF">RJ640_007756</name>
</gene>
<evidence type="ECO:0000313" key="10">
    <source>
        <dbReference type="Proteomes" id="UP001187471"/>
    </source>
</evidence>
<comment type="subcellular location">
    <subcellularLocation>
        <location evidence="1">Membrane</location>
        <topology evidence="1">Multi-pass membrane protein</topology>
    </subcellularLocation>
</comment>
<evidence type="ECO:0000256" key="5">
    <source>
        <dbReference type="ARBA" id="ARBA00022989"/>
    </source>
</evidence>
<dbReference type="GO" id="GO:0030001">
    <property type="term" value="P:metal ion transport"/>
    <property type="evidence" value="ECO:0007669"/>
    <property type="project" value="UniProtKB-ARBA"/>
</dbReference>
<evidence type="ECO:0000256" key="3">
    <source>
        <dbReference type="ARBA" id="ARBA00022448"/>
    </source>
</evidence>
<keyword evidence="3" id="KW-0813">Transport</keyword>
<evidence type="ECO:0000256" key="7">
    <source>
        <dbReference type="ARBA" id="ARBA00023136"/>
    </source>
</evidence>
<keyword evidence="7 8" id="KW-0472">Membrane</keyword>
<dbReference type="GO" id="GO:0008324">
    <property type="term" value="F:monoatomic cation transmembrane transporter activity"/>
    <property type="evidence" value="ECO:0007669"/>
    <property type="project" value="InterPro"/>
</dbReference>
<name>A0AA88QYV6_9ASTE</name>
<sequence>MMDFACFRNKLQHLCNCSCLKLSCFCRSKWLLLLCLYRYIVFRVNPFTLRVCYFISVSLVGFWVLNSLKPRSHHFRPRNLDLFFTSVSATTVSSMSTVEMEVFSDGQLVVLAILMFVSGKVFTSMVRLHLLRSKLWRSRENQCQVNSSGTNGLCSPTDSLNEVELGTKVAAMADPERSRSNFDISQGAIMTLDRENLKHDSIKFLGTVVLGYFLVIHVVGVVSVLVYIAATSSAKDVLTRKGLQTFTFSVFTTVSTFASGGFIPTNESMMVFRKNSGLLLILLPQVLLGNTLFPSCLRFSIWFIGKFVKKGEARFLLRNTEEIGYFHLLPGLHSSLLVMTVSGFILVQFVLFCSMEWNSAALGGLNSYQKVIGALFQTVNARHSGETIVDLSTIAPAILVVFIVMMYLPPYTSFLLTKGDEEWPLKPEGRKKRRGTLVENFIVSQLSYLAIFVVLICVTERKKMQEDPLNFNVFNIIFEVASAYGNVGFTMGYSCSRQLKPDGSCEDKWFGFSGKWSDEGKVILILVMFLGRLKKSNMEGGKAWKLL</sequence>
<organism evidence="9 10">
    <name type="scientific">Escallonia rubra</name>
    <dbReference type="NCBI Taxonomy" id="112253"/>
    <lineage>
        <taxon>Eukaryota</taxon>
        <taxon>Viridiplantae</taxon>
        <taxon>Streptophyta</taxon>
        <taxon>Embryophyta</taxon>
        <taxon>Tracheophyta</taxon>
        <taxon>Spermatophyta</taxon>
        <taxon>Magnoliopsida</taxon>
        <taxon>eudicotyledons</taxon>
        <taxon>Gunneridae</taxon>
        <taxon>Pentapetalae</taxon>
        <taxon>asterids</taxon>
        <taxon>campanulids</taxon>
        <taxon>Escalloniales</taxon>
        <taxon>Escalloniaceae</taxon>
        <taxon>Escallonia</taxon>
    </lineage>
</organism>
<evidence type="ECO:0008006" key="11">
    <source>
        <dbReference type="Google" id="ProtNLM"/>
    </source>
</evidence>
<feature type="transmembrane region" description="Helical" evidence="8">
    <location>
        <begin position="204"/>
        <end position="230"/>
    </location>
</feature>
<feature type="transmembrane region" description="Helical" evidence="8">
    <location>
        <begin position="108"/>
        <end position="130"/>
    </location>
</feature>
<dbReference type="GO" id="GO:0005886">
    <property type="term" value="C:plasma membrane"/>
    <property type="evidence" value="ECO:0007669"/>
    <property type="project" value="TreeGrafter"/>
</dbReference>
<reference evidence="9" key="1">
    <citation type="submission" date="2022-12" db="EMBL/GenBank/DDBJ databases">
        <title>Draft genome assemblies for two species of Escallonia (Escalloniales).</title>
        <authorList>
            <person name="Chanderbali A."/>
            <person name="Dervinis C."/>
            <person name="Anghel I."/>
            <person name="Soltis D."/>
            <person name="Soltis P."/>
            <person name="Zapata F."/>
        </authorList>
    </citation>
    <scope>NUCLEOTIDE SEQUENCE</scope>
    <source>
        <strain evidence="9">UCBG92.1500</strain>
        <tissue evidence="9">Leaf</tissue>
    </source>
</reference>
<comment type="similarity">
    <text evidence="2">Belongs to the TrkH potassium transport family. HKT (TC 2.A.38.3) subfamily.</text>
</comment>
<keyword evidence="6" id="KW-0406">Ion transport</keyword>
<proteinExistence type="inferred from homology"/>
<feature type="transmembrane region" description="Helical" evidence="8">
    <location>
        <begin position="441"/>
        <end position="459"/>
    </location>
</feature>